<dbReference type="PANTHER" id="PTHR43792:SF1">
    <property type="entry name" value="N-ACETYLTRANSFERASE DOMAIN-CONTAINING PROTEIN"/>
    <property type="match status" value="1"/>
</dbReference>
<dbReference type="Gene3D" id="3.40.630.30">
    <property type="match status" value="1"/>
</dbReference>
<dbReference type="SUPFAM" id="SSF55729">
    <property type="entry name" value="Acyl-CoA N-acyltransferases (Nat)"/>
    <property type="match status" value="1"/>
</dbReference>
<evidence type="ECO:0000313" key="2">
    <source>
        <dbReference type="EMBL" id="EHL31420.1"/>
    </source>
</evidence>
<protein>
    <recommendedName>
        <fullName evidence="1">N-acetyltransferase domain-containing protein</fullName>
    </recommendedName>
</protein>
<reference evidence="2 3" key="1">
    <citation type="journal article" date="2011" name="BMC Genomics">
        <title>Insight into cross-talk between intra-amoebal pathogens.</title>
        <authorList>
            <person name="Gimenez G."/>
            <person name="Bertelli C."/>
            <person name="Moliner C."/>
            <person name="Robert C."/>
            <person name="Raoult D."/>
            <person name="Fournier P.E."/>
            <person name="Greub G."/>
        </authorList>
    </citation>
    <scope>NUCLEOTIDE SEQUENCE [LARGE SCALE GENOMIC DNA]</scope>
    <source>
        <strain evidence="2 3">LLAP12</strain>
    </source>
</reference>
<dbReference type="EMBL" id="JH413814">
    <property type="protein sequence ID" value="EHL31420.1"/>
    <property type="molecule type" value="Genomic_DNA"/>
</dbReference>
<keyword evidence="3" id="KW-1185">Reference proteome</keyword>
<dbReference type="PANTHER" id="PTHR43792">
    <property type="entry name" value="GNAT FAMILY, PUTATIVE (AFU_ORTHOLOGUE AFUA_3G00765)-RELATED-RELATED"/>
    <property type="match status" value="1"/>
</dbReference>
<name>G9EMM6_9GAMM</name>
<dbReference type="InterPro" id="IPR051531">
    <property type="entry name" value="N-acetyltransferase"/>
</dbReference>
<dbReference type="InParanoid" id="G9EMM6"/>
<evidence type="ECO:0000313" key="3">
    <source>
        <dbReference type="Proteomes" id="UP000002770"/>
    </source>
</evidence>
<dbReference type="STRING" id="658187.LDG_6496"/>
<dbReference type="GO" id="GO:0016747">
    <property type="term" value="F:acyltransferase activity, transferring groups other than amino-acyl groups"/>
    <property type="evidence" value="ECO:0007669"/>
    <property type="project" value="InterPro"/>
</dbReference>
<dbReference type="InterPro" id="IPR000182">
    <property type="entry name" value="GNAT_dom"/>
</dbReference>
<sequence>MPIKSYSSKKIGVVEVCHDANQYTICSARLVLRSFNQNEESFLIEQYAALLGNSKNVALFGEGKPWTLTQVTEFVQGEMKKWNDNQKFAVFTIFNKETNEFMGCLNIDHSVAGFAKVGVGHENVAEIGYIIDQPFWGKGYGTEIAILGKKYIKHIVTEAPTDSLEGLIREIVATVHPDNIGSKKILEKTLKRQEEEEFVKFGGKRRFLFFKPFAVSNILGEIEQMYSMR</sequence>
<dbReference type="HOGENOM" id="CLU_1203621_0_0_6"/>
<dbReference type="Pfam" id="PF13302">
    <property type="entry name" value="Acetyltransf_3"/>
    <property type="match status" value="1"/>
</dbReference>
<dbReference type="InterPro" id="IPR016181">
    <property type="entry name" value="Acyl_CoA_acyltransferase"/>
</dbReference>
<gene>
    <name evidence="2" type="ORF">LDG_6496</name>
</gene>
<dbReference type="Proteomes" id="UP000002770">
    <property type="component" value="Unassembled WGS sequence"/>
</dbReference>
<accession>G9EMM6</accession>
<proteinExistence type="predicted"/>
<dbReference type="AlphaFoldDB" id="G9EMM6"/>
<organism evidence="2 3">
    <name type="scientific">Legionella drancourtii LLAP12</name>
    <dbReference type="NCBI Taxonomy" id="658187"/>
    <lineage>
        <taxon>Bacteria</taxon>
        <taxon>Pseudomonadati</taxon>
        <taxon>Pseudomonadota</taxon>
        <taxon>Gammaproteobacteria</taxon>
        <taxon>Legionellales</taxon>
        <taxon>Legionellaceae</taxon>
        <taxon>Legionella</taxon>
    </lineage>
</organism>
<evidence type="ECO:0000259" key="1">
    <source>
        <dbReference type="Pfam" id="PF13302"/>
    </source>
</evidence>
<dbReference type="RefSeq" id="WP_006870424.1">
    <property type="nucleotide sequence ID" value="NZ_JH413814.1"/>
</dbReference>
<dbReference type="eggNOG" id="COG1670">
    <property type="taxonomic scope" value="Bacteria"/>
</dbReference>
<dbReference type="OrthoDB" id="9801656at2"/>
<feature type="domain" description="N-acetyltransferase" evidence="1">
    <location>
        <begin position="29"/>
        <end position="188"/>
    </location>
</feature>